<organism evidence="2 3">
    <name type="scientific">Streptomyces thermospinosisporus</name>
    <dbReference type="NCBI Taxonomy" id="161482"/>
    <lineage>
        <taxon>Bacteria</taxon>
        <taxon>Bacillati</taxon>
        <taxon>Actinomycetota</taxon>
        <taxon>Actinomycetes</taxon>
        <taxon>Kitasatosporales</taxon>
        <taxon>Streptomycetaceae</taxon>
        <taxon>Streptomyces</taxon>
    </lineage>
</organism>
<comment type="caution">
    <text evidence="2">The sequence shown here is derived from an EMBL/GenBank/DDBJ whole genome shotgun (WGS) entry which is preliminary data.</text>
</comment>
<proteinExistence type="predicted"/>
<evidence type="ECO:0000256" key="1">
    <source>
        <dbReference type="SAM" id="MobiDB-lite"/>
    </source>
</evidence>
<evidence type="ECO:0000313" key="3">
    <source>
        <dbReference type="Proteomes" id="UP001500973"/>
    </source>
</evidence>
<keyword evidence="3" id="KW-1185">Reference proteome</keyword>
<dbReference type="Proteomes" id="UP001500973">
    <property type="component" value="Unassembled WGS sequence"/>
</dbReference>
<gene>
    <name evidence="2" type="ORF">GCM10009601_33410</name>
</gene>
<dbReference type="EMBL" id="BAAAIZ010000043">
    <property type="protein sequence ID" value="GAA1425794.1"/>
    <property type="molecule type" value="Genomic_DNA"/>
</dbReference>
<evidence type="ECO:0000313" key="2">
    <source>
        <dbReference type="EMBL" id="GAA1425794.1"/>
    </source>
</evidence>
<evidence type="ECO:0008006" key="4">
    <source>
        <dbReference type="Google" id="ProtNLM"/>
    </source>
</evidence>
<protein>
    <recommendedName>
        <fullName evidence="4">LPXTG cell wall anchor domain-containing protein</fullName>
    </recommendedName>
</protein>
<name>A0ABN1YZ61_9ACTN</name>
<feature type="region of interest" description="Disordered" evidence="1">
    <location>
        <begin position="1"/>
        <end position="22"/>
    </location>
</feature>
<reference evidence="3" key="1">
    <citation type="journal article" date="2019" name="Int. J. Syst. Evol. Microbiol.">
        <title>The Global Catalogue of Microorganisms (GCM) 10K type strain sequencing project: providing services to taxonomists for standard genome sequencing and annotation.</title>
        <authorList>
            <consortium name="The Broad Institute Genomics Platform"/>
            <consortium name="The Broad Institute Genome Sequencing Center for Infectious Disease"/>
            <person name="Wu L."/>
            <person name="Ma J."/>
        </authorList>
    </citation>
    <scope>NUCLEOTIDE SEQUENCE [LARGE SCALE GENOMIC DNA]</scope>
    <source>
        <strain evidence="3">JCM 11756</strain>
    </source>
</reference>
<accession>A0ABN1YZ61</accession>
<sequence length="62" mass="5930">MVTITVTETKTELPGGSGGKAGLDVPSTITAVAGLVTAGVGAASFLSGKKGNPRAADESGAR</sequence>